<accession>A0ABT3IEC6</accession>
<name>A0ABT3IEC6_9BACT</name>
<keyword evidence="3" id="KW-1185">Reference proteome</keyword>
<dbReference type="RefSeq" id="WP_264726583.1">
    <property type="nucleotide sequence ID" value="NZ_JAPDNR010000001.1"/>
</dbReference>
<protein>
    <recommendedName>
        <fullName evidence="4">1-acyl-sn-glycerol-3-phosphate acyltransferase</fullName>
    </recommendedName>
</protein>
<gene>
    <name evidence="2" type="ORF">OL497_00250</name>
</gene>
<evidence type="ECO:0000313" key="2">
    <source>
        <dbReference type="EMBL" id="MCW3482309.1"/>
    </source>
</evidence>
<dbReference type="Proteomes" id="UP001207742">
    <property type="component" value="Unassembled WGS sequence"/>
</dbReference>
<organism evidence="2 3">
    <name type="scientific">Chitinophaga nivalis</name>
    <dbReference type="NCBI Taxonomy" id="2991709"/>
    <lineage>
        <taxon>Bacteria</taxon>
        <taxon>Pseudomonadati</taxon>
        <taxon>Bacteroidota</taxon>
        <taxon>Chitinophagia</taxon>
        <taxon>Chitinophagales</taxon>
        <taxon>Chitinophagaceae</taxon>
        <taxon>Chitinophaga</taxon>
    </lineage>
</organism>
<evidence type="ECO:0000313" key="3">
    <source>
        <dbReference type="Proteomes" id="UP001207742"/>
    </source>
</evidence>
<comment type="caution">
    <text evidence="2">The sequence shown here is derived from an EMBL/GenBank/DDBJ whole genome shotgun (WGS) entry which is preliminary data.</text>
</comment>
<keyword evidence="1" id="KW-0812">Transmembrane</keyword>
<reference evidence="2 3" key="1">
    <citation type="submission" date="2022-10" db="EMBL/GenBank/DDBJ databases">
        <title>Chitinophaga nivalis PC15 sp. nov., isolated from Pyeongchang county, South Korea.</title>
        <authorList>
            <person name="Trinh H.N."/>
        </authorList>
    </citation>
    <scope>NUCLEOTIDE SEQUENCE [LARGE SCALE GENOMIC DNA]</scope>
    <source>
        <strain evidence="2 3">PC14</strain>
    </source>
</reference>
<evidence type="ECO:0008006" key="4">
    <source>
        <dbReference type="Google" id="ProtNLM"/>
    </source>
</evidence>
<evidence type="ECO:0000256" key="1">
    <source>
        <dbReference type="SAM" id="Phobius"/>
    </source>
</evidence>
<feature type="transmembrane region" description="Helical" evidence="1">
    <location>
        <begin position="12"/>
        <end position="34"/>
    </location>
</feature>
<proteinExistence type="predicted"/>
<keyword evidence="1" id="KW-1133">Transmembrane helix</keyword>
<keyword evidence="1" id="KW-0472">Membrane</keyword>
<sequence length="40" mass="4852">MTRQDLWLLIRKFFVSVGLYLLPLLFVWVALQLLKVFYHA</sequence>
<dbReference type="EMBL" id="JAPDNS010000001">
    <property type="protein sequence ID" value="MCW3482309.1"/>
    <property type="molecule type" value="Genomic_DNA"/>
</dbReference>